<evidence type="ECO:0000313" key="5">
    <source>
        <dbReference type="Proteomes" id="UP001151760"/>
    </source>
</evidence>
<organism evidence="4 5">
    <name type="scientific">Tanacetum coccineum</name>
    <dbReference type="NCBI Taxonomy" id="301880"/>
    <lineage>
        <taxon>Eukaryota</taxon>
        <taxon>Viridiplantae</taxon>
        <taxon>Streptophyta</taxon>
        <taxon>Embryophyta</taxon>
        <taxon>Tracheophyta</taxon>
        <taxon>Spermatophyta</taxon>
        <taxon>Magnoliopsida</taxon>
        <taxon>eudicotyledons</taxon>
        <taxon>Gunneridae</taxon>
        <taxon>Pentapetalae</taxon>
        <taxon>asterids</taxon>
        <taxon>campanulids</taxon>
        <taxon>Asterales</taxon>
        <taxon>Asteraceae</taxon>
        <taxon>Asteroideae</taxon>
        <taxon>Anthemideae</taxon>
        <taxon>Anthemidinae</taxon>
        <taxon>Tanacetum</taxon>
    </lineage>
</organism>
<keyword evidence="4" id="KW-0808">Transferase</keyword>
<dbReference type="InterPro" id="IPR043502">
    <property type="entry name" value="DNA/RNA_pol_sf"/>
</dbReference>
<accession>A0ABQ5GVJ6</accession>
<dbReference type="GO" id="GO:0003964">
    <property type="term" value="F:RNA-directed DNA polymerase activity"/>
    <property type="evidence" value="ECO:0007669"/>
    <property type="project" value="UniProtKB-KW"/>
</dbReference>
<dbReference type="EMBL" id="BQNB010018870">
    <property type="protein sequence ID" value="GJT79125.1"/>
    <property type="molecule type" value="Genomic_DNA"/>
</dbReference>
<name>A0ABQ5GVJ6_9ASTR</name>
<keyword evidence="1" id="KW-0511">Multifunctional enzyme</keyword>
<comment type="caution">
    <text evidence="4">The sequence shown here is derived from an EMBL/GenBank/DDBJ whole genome shotgun (WGS) entry which is preliminary data.</text>
</comment>
<reference evidence="4" key="2">
    <citation type="submission" date="2022-01" db="EMBL/GenBank/DDBJ databases">
        <authorList>
            <person name="Yamashiro T."/>
            <person name="Shiraishi A."/>
            <person name="Satake H."/>
            <person name="Nakayama K."/>
        </authorList>
    </citation>
    <scope>NUCLEOTIDE SEQUENCE</scope>
</reference>
<sequence length="227" mass="26301">MTQLLVKDTPFNFSEECIQAFNKLKHELTQAPIMVKPDWSLPFEVICDASDYVVGAVLGQKIDKHFKPIHYTSKTMNEAQENYTTTEKEHLAIIRDKKGAENLVVDHLSRLENHDLGKLTKAEIRDFLKSSYWQFLTRTTNRAKDEVAQILQQCHSGSSRGHHGIATTAKKVFEVGFYWPHIFRDTRKLVQVYDACQRAGNISSRDETPQKYIQDYEIFDVWGIDFM</sequence>
<reference evidence="4" key="1">
    <citation type="journal article" date="2022" name="Int. J. Mol. Sci.">
        <title>Draft Genome of Tanacetum Coccineum: Genomic Comparison of Closely Related Tanacetum-Family Plants.</title>
        <authorList>
            <person name="Yamashiro T."/>
            <person name="Shiraishi A."/>
            <person name="Nakayama K."/>
            <person name="Satake H."/>
        </authorList>
    </citation>
    <scope>NUCLEOTIDE SEQUENCE</scope>
</reference>
<dbReference type="InterPro" id="IPR041588">
    <property type="entry name" value="Integrase_H2C2"/>
</dbReference>
<dbReference type="Gene3D" id="1.10.340.70">
    <property type="match status" value="1"/>
</dbReference>
<dbReference type="Pfam" id="PF17921">
    <property type="entry name" value="Integrase_H2C2"/>
    <property type="match status" value="1"/>
</dbReference>
<dbReference type="Proteomes" id="UP001151760">
    <property type="component" value="Unassembled WGS sequence"/>
</dbReference>
<dbReference type="SUPFAM" id="SSF56672">
    <property type="entry name" value="DNA/RNA polymerases"/>
    <property type="match status" value="1"/>
</dbReference>
<keyword evidence="5" id="KW-1185">Reference proteome</keyword>
<feature type="domain" description="Integrase zinc-binding" evidence="3">
    <location>
        <begin position="145"/>
        <end position="199"/>
    </location>
</feature>
<gene>
    <name evidence="4" type="ORF">Tco_1045850</name>
</gene>
<proteinExistence type="predicted"/>
<dbReference type="Gene3D" id="3.10.20.370">
    <property type="match status" value="1"/>
</dbReference>
<keyword evidence="4" id="KW-0695">RNA-directed DNA polymerase</keyword>
<feature type="domain" description="Reverse transcriptase/retrotransposon-derived protein RNase H-like" evidence="2">
    <location>
        <begin position="13"/>
        <end position="96"/>
    </location>
</feature>
<evidence type="ECO:0000313" key="4">
    <source>
        <dbReference type="EMBL" id="GJT79125.1"/>
    </source>
</evidence>
<dbReference type="PANTHER" id="PTHR37984">
    <property type="entry name" value="PROTEIN CBG26694"/>
    <property type="match status" value="1"/>
</dbReference>
<keyword evidence="4" id="KW-0548">Nucleotidyltransferase</keyword>
<evidence type="ECO:0000259" key="3">
    <source>
        <dbReference type="Pfam" id="PF17921"/>
    </source>
</evidence>
<dbReference type="InterPro" id="IPR050951">
    <property type="entry name" value="Retrovirus_Pol_polyprotein"/>
</dbReference>
<dbReference type="PANTHER" id="PTHR37984:SF5">
    <property type="entry name" value="PROTEIN NYNRIN-LIKE"/>
    <property type="match status" value="1"/>
</dbReference>
<dbReference type="Pfam" id="PF17919">
    <property type="entry name" value="RT_RNaseH_2"/>
    <property type="match status" value="1"/>
</dbReference>
<evidence type="ECO:0000256" key="1">
    <source>
        <dbReference type="ARBA" id="ARBA00023268"/>
    </source>
</evidence>
<dbReference type="InterPro" id="IPR041577">
    <property type="entry name" value="RT_RNaseH_2"/>
</dbReference>
<protein>
    <submittedName>
        <fullName evidence="4">Reverse transcriptase domain-containing protein</fullName>
    </submittedName>
</protein>
<evidence type="ECO:0000259" key="2">
    <source>
        <dbReference type="Pfam" id="PF17919"/>
    </source>
</evidence>